<name>A0A9P0N7W3_SPOLI</name>
<accession>A0A9P0N7W3</accession>
<evidence type="ECO:0000256" key="6">
    <source>
        <dbReference type="ARBA" id="ARBA00023157"/>
    </source>
</evidence>
<evidence type="ECO:0000256" key="5">
    <source>
        <dbReference type="ARBA" id="ARBA00023145"/>
    </source>
</evidence>
<dbReference type="AlphaFoldDB" id="A0A9P0N7W3"/>
<gene>
    <name evidence="10" type="ORF">SPLIT_LOCUS10013</name>
</gene>
<sequence>MSPIFIWFFGFAVSVVWCGPSPYNIEDAENHFEEFIQKFGKKYQNHVEKQYRYEIFVKNLKKVNKLNEEIDHAVHGITQFMDLDAEEFTSIYSCLPRVDVNFDSGCDYDDCDDTCNHNDAPESFDWRDRGVVSSVKDQGNCGSCYAFSAVGNIEGQHAIKHKELLDLSPQQIVDCDDDSSGCNGGLMSYAFRTIKNTGGIESEADYPYIHDEMDDCYFDVKKVKAKLSDCRAFNLTSQEKLKQLVYNTGPISIAIQADGLQFYTNGIFPDEHCNVGNINHGVLLVGYGVEKDVPFWIIKNSWGEKFGEKGYFRVARGENLNSCSMLNNAMSTSIVV</sequence>
<protein>
    <submittedName>
        <fullName evidence="10">Uncharacterized protein</fullName>
    </submittedName>
</protein>
<dbReference type="GO" id="GO:0006508">
    <property type="term" value="P:proteolysis"/>
    <property type="evidence" value="ECO:0007669"/>
    <property type="project" value="UniProtKB-KW"/>
</dbReference>
<dbReference type="FunFam" id="3.90.70.10:FF:000103">
    <property type="entry name" value="Hypothetical LOC496748"/>
    <property type="match status" value="1"/>
</dbReference>
<evidence type="ECO:0000259" key="8">
    <source>
        <dbReference type="SMART" id="SM00645"/>
    </source>
</evidence>
<dbReference type="CDD" id="cd02248">
    <property type="entry name" value="Peptidase_C1A"/>
    <property type="match status" value="1"/>
</dbReference>
<dbReference type="Proteomes" id="UP001153321">
    <property type="component" value="Chromosome 5"/>
</dbReference>
<keyword evidence="6" id="KW-1015">Disulfide bond</keyword>
<dbReference type="InterPro" id="IPR000169">
    <property type="entry name" value="Pept_cys_AS"/>
</dbReference>
<evidence type="ECO:0000256" key="4">
    <source>
        <dbReference type="ARBA" id="ARBA00022807"/>
    </source>
</evidence>
<dbReference type="PANTHER" id="PTHR12411">
    <property type="entry name" value="CYSTEINE PROTEASE FAMILY C1-RELATED"/>
    <property type="match status" value="1"/>
</dbReference>
<dbReference type="InterPro" id="IPR000668">
    <property type="entry name" value="Peptidase_C1A_C"/>
</dbReference>
<dbReference type="InterPro" id="IPR013201">
    <property type="entry name" value="Prot_inhib_I29"/>
</dbReference>
<dbReference type="GO" id="GO:0008234">
    <property type="term" value="F:cysteine-type peptidase activity"/>
    <property type="evidence" value="ECO:0007669"/>
    <property type="project" value="UniProtKB-KW"/>
</dbReference>
<evidence type="ECO:0000256" key="2">
    <source>
        <dbReference type="ARBA" id="ARBA00022670"/>
    </source>
</evidence>
<dbReference type="Pfam" id="PF08246">
    <property type="entry name" value="Inhibitor_I29"/>
    <property type="match status" value="1"/>
</dbReference>
<organism evidence="10 11">
    <name type="scientific">Spodoptera littoralis</name>
    <name type="common">Egyptian cotton leafworm</name>
    <dbReference type="NCBI Taxonomy" id="7109"/>
    <lineage>
        <taxon>Eukaryota</taxon>
        <taxon>Metazoa</taxon>
        <taxon>Ecdysozoa</taxon>
        <taxon>Arthropoda</taxon>
        <taxon>Hexapoda</taxon>
        <taxon>Insecta</taxon>
        <taxon>Pterygota</taxon>
        <taxon>Neoptera</taxon>
        <taxon>Endopterygota</taxon>
        <taxon>Lepidoptera</taxon>
        <taxon>Glossata</taxon>
        <taxon>Ditrysia</taxon>
        <taxon>Noctuoidea</taxon>
        <taxon>Noctuidae</taxon>
        <taxon>Amphipyrinae</taxon>
        <taxon>Spodoptera</taxon>
    </lineage>
</organism>
<evidence type="ECO:0000313" key="11">
    <source>
        <dbReference type="Proteomes" id="UP001153321"/>
    </source>
</evidence>
<keyword evidence="7" id="KW-0732">Signal</keyword>
<dbReference type="Gene3D" id="3.90.70.10">
    <property type="entry name" value="Cysteine proteinases"/>
    <property type="match status" value="1"/>
</dbReference>
<feature type="chain" id="PRO_5040113894" evidence="7">
    <location>
        <begin position="19"/>
        <end position="336"/>
    </location>
</feature>
<feature type="domain" description="Peptidase C1A papain C-terminal" evidence="8">
    <location>
        <begin position="120"/>
        <end position="334"/>
    </location>
</feature>
<evidence type="ECO:0000256" key="3">
    <source>
        <dbReference type="ARBA" id="ARBA00022801"/>
    </source>
</evidence>
<evidence type="ECO:0000256" key="1">
    <source>
        <dbReference type="ARBA" id="ARBA00008455"/>
    </source>
</evidence>
<comment type="similarity">
    <text evidence="1">Belongs to the peptidase C1 family.</text>
</comment>
<dbReference type="PROSITE" id="PS00639">
    <property type="entry name" value="THIOL_PROTEASE_HIS"/>
    <property type="match status" value="1"/>
</dbReference>
<dbReference type="Pfam" id="PF00112">
    <property type="entry name" value="Peptidase_C1"/>
    <property type="match status" value="1"/>
</dbReference>
<dbReference type="SUPFAM" id="SSF54001">
    <property type="entry name" value="Cysteine proteinases"/>
    <property type="match status" value="1"/>
</dbReference>
<dbReference type="InterPro" id="IPR025660">
    <property type="entry name" value="Pept_his_AS"/>
</dbReference>
<dbReference type="PRINTS" id="PR00705">
    <property type="entry name" value="PAPAIN"/>
</dbReference>
<dbReference type="InterPro" id="IPR039417">
    <property type="entry name" value="Peptidase_C1A_papain-like"/>
</dbReference>
<evidence type="ECO:0000259" key="9">
    <source>
        <dbReference type="SMART" id="SM00848"/>
    </source>
</evidence>
<dbReference type="SMART" id="SM00645">
    <property type="entry name" value="Pept_C1"/>
    <property type="match status" value="1"/>
</dbReference>
<dbReference type="EMBL" id="LR824536">
    <property type="protein sequence ID" value="CAH1644660.1"/>
    <property type="molecule type" value="Genomic_DNA"/>
</dbReference>
<keyword evidence="3" id="KW-0378">Hydrolase</keyword>
<keyword evidence="2" id="KW-0645">Protease</keyword>
<feature type="signal peptide" evidence="7">
    <location>
        <begin position="1"/>
        <end position="18"/>
    </location>
</feature>
<dbReference type="InterPro" id="IPR025661">
    <property type="entry name" value="Pept_asp_AS"/>
</dbReference>
<keyword evidence="4" id="KW-0788">Thiol protease</keyword>
<dbReference type="InterPro" id="IPR013128">
    <property type="entry name" value="Peptidase_C1A"/>
</dbReference>
<evidence type="ECO:0000256" key="7">
    <source>
        <dbReference type="SAM" id="SignalP"/>
    </source>
</evidence>
<proteinExistence type="inferred from homology"/>
<reference evidence="10" key="1">
    <citation type="submission" date="2022-02" db="EMBL/GenBank/DDBJ databases">
        <authorList>
            <person name="King R."/>
        </authorList>
    </citation>
    <scope>NUCLEOTIDE SEQUENCE</scope>
</reference>
<dbReference type="InterPro" id="IPR038765">
    <property type="entry name" value="Papain-like_cys_pep_sf"/>
</dbReference>
<keyword evidence="11" id="KW-1185">Reference proteome</keyword>
<keyword evidence="5" id="KW-0865">Zymogen</keyword>
<dbReference type="SMART" id="SM00848">
    <property type="entry name" value="Inhibitor_I29"/>
    <property type="match status" value="1"/>
</dbReference>
<feature type="domain" description="Cathepsin propeptide inhibitor" evidence="9">
    <location>
        <begin position="32"/>
        <end position="88"/>
    </location>
</feature>
<evidence type="ECO:0000313" key="10">
    <source>
        <dbReference type="EMBL" id="CAH1644660.1"/>
    </source>
</evidence>
<dbReference type="PROSITE" id="PS00640">
    <property type="entry name" value="THIOL_PROTEASE_ASN"/>
    <property type="match status" value="1"/>
</dbReference>
<dbReference type="PROSITE" id="PS00139">
    <property type="entry name" value="THIOL_PROTEASE_CYS"/>
    <property type="match status" value="1"/>
</dbReference>